<dbReference type="AlphaFoldDB" id="A0A9E2KSN0"/>
<evidence type="ECO:0000256" key="2">
    <source>
        <dbReference type="ARBA" id="ARBA00023015"/>
    </source>
</evidence>
<evidence type="ECO:0000259" key="6">
    <source>
        <dbReference type="PROSITE" id="PS51372"/>
    </source>
</evidence>
<dbReference type="InterPro" id="IPR002178">
    <property type="entry name" value="PTS_EIIA_type-2_dom"/>
</dbReference>
<evidence type="ECO:0000313" key="8">
    <source>
        <dbReference type="Proteomes" id="UP000823844"/>
    </source>
</evidence>
<dbReference type="Gene3D" id="1.10.10.10">
    <property type="entry name" value="Winged helix-like DNA-binding domain superfamily/Winged helix DNA-binding domain"/>
    <property type="match status" value="2"/>
</dbReference>
<dbReference type="SUPFAM" id="SSF46785">
    <property type="entry name" value="Winged helix' DNA-binding domain"/>
    <property type="match status" value="1"/>
</dbReference>
<dbReference type="InterPro" id="IPR050661">
    <property type="entry name" value="BglG_antiterminators"/>
</dbReference>
<keyword evidence="1" id="KW-0808">Transferase</keyword>
<organism evidence="7 8">
    <name type="scientific">Candidatus Lactobacillus pullistercoris</name>
    <dbReference type="NCBI Taxonomy" id="2838636"/>
    <lineage>
        <taxon>Bacteria</taxon>
        <taxon>Bacillati</taxon>
        <taxon>Bacillota</taxon>
        <taxon>Bacilli</taxon>
        <taxon>Lactobacillales</taxon>
        <taxon>Lactobacillaceae</taxon>
        <taxon>Lactobacillus</taxon>
    </lineage>
</organism>
<dbReference type="GO" id="GO:0009401">
    <property type="term" value="P:phosphoenolpyruvate-dependent sugar phosphotransferase system"/>
    <property type="evidence" value="ECO:0007669"/>
    <property type="project" value="InterPro"/>
</dbReference>
<evidence type="ECO:0000313" key="7">
    <source>
        <dbReference type="EMBL" id="MBU3828327.1"/>
    </source>
</evidence>
<dbReference type="PROSITE" id="PS51099">
    <property type="entry name" value="PTS_EIIB_TYPE_2"/>
    <property type="match status" value="1"/>
</dbReference>
<dbReference type="InterPro" id="IPR011608">
    <property type="entry name" value="PRD"/>
</dbReference>
<proteinExistence type="predicted"/>
<dbReference type="CDD" id="cd05568">
    <property type="entry name" value="PTS_IIB_bgl_like"/>
    <property type="match status" value="1"/>
</dbReference>
<dbReference type="SUPFAM" id="SSF52794">
    <property type="entry name" value="PTS system IIB component-like"/>
    <property type="match status" value="1"/>
</dbReference>
<dbReference type="PROSITE" id="PS51372">
    <property type="entry name" value="PRD_2"/>
    <property type="match status" value="1"/>
</dbReference>
<feature type="domain" description="PRD" evidence="6">
    <location>
        <begin position="299"/>
        <end position="405"/>
    </location>
</feature>
<dbReference type="PANTHER" id="PTHR30185">
    <property type="entry name" value="CRYPTIC BETA-GLUCOSIDE BGL OPERON ANTITERMINATOR"/>
    <property type="match status" value="1"/>
</dbReference>
<dbReference type="Gene3D" id="3.40.930.10">
    <property type="entry name" value="Mannitol-specific EII, Chain A"/>
    <property type="match status" value="1"/>
</dbReference>
<dbReference type="InterPro" id="IPR013196">
    <property type="entry name" value="HTH_11"/>
</dbReference>
<keyword evidence="2" id="KW-0805">Transcription regulation</keyword>
<comment type="caution">
    <text evidence="7">The sequence shown here is derived from an EMBL/GenBank/DDBJ whole genome shotgun (WGS) entry which is preliminary data.</text>
</comment>
<reference evidence="7" key="1">
    <citation type="journal article" date="2021" name="PeerJ">
        <title>Extensive microbial diversity within the chicken gut microbiome revealed by metagenomics and culture.</title>
        <authorList>
            <person name="Gilroy R."/>
            <person name="Ravi A."/>
            <person name="Getino M."/>
            <person name="Pursley I."/>
            <person name="Horton D.L."/>
            <person name="Alikhan N.F."/>
            <person name="Baker D."/>
            <person name="Gharbi K."/>
            <person name="Hall N."/>
            <person name="Watson M."/>
            <person name="Adriaenssens E.M."/>
            <person name="Foster-Nyarko E."/>
            <person name="Jarju S."/>
            <person name="Secka A."/>
            <person name="Antonio M."/>
            <person name="Oren A."/>
            <person name="Chaudhuri R.R."/>
            <person name="La Ragione R."/>
            <person name="Hildebrand F."/>
            <person name="Pallen M.J."/>
        </authorList>
    </citation>
    <scope>NUCLEOTIDE SEQUENCE</scope>
    <source>
        <strain evidence="7">F6-686</strain>
    </source>
</reference>
<dbReference type="GO" id="GO:0006355">
    <property type="term" value="P:regulation of DNA-templated transcription"/>
    <property type="evidence" value="ECO:0007669"/>
    <property type="project" value="InterPro"/>
</dbReference>
<evidence type="ECO:0000259" key="4">
    <source>
        <dbReference type="PROSITE" id="PS51094"/>
    </source>
</evidence>
<dbReference type="PROSITE" id="PS51094">
    <property type="entry name" value="PTS_EIIA_TYPE_2"/>
    <property type="match status" value="1"/>
</dbReference>
<feature type="domain" description="PTS EIIB type-2" evidence="5">
    <location>
        <begin position="408"/>
        <end position="497"/>
    </location>
</feature>
<gene>
    <name evidence="7" type="ORF">H9806_04205</name>
</gene>
<dbReference type="EMBL" id="JAHLFT010000057">
    <property type="protein sequence ID" value="MBU3828327.1"/>
    <property type="molecule type" value="Genomic_DNA"/>
</dbReference>
<dbReference type="PANTHER" id="PTHR30185:SF18">
    <property type="entry name" value="TRANSCRIPTIONAL REGULATOR MTLR"/>
    <property type="match status" value="1"/>
</dbReference>
<evidence type="ECO:0000256" key="3">
    <source>
        <dbReference type="ARBA" id="ARBA00023163"/>
    </source>
</evidence>
<dbReference type="InterPro" id="IPR016152">
    <property type="entry name" value="PTrfase/Anion_transptr"/>
</dbReference>
<dbReference type="Proteomes" id="UP000823844">
    <property type="component" value="Unassembled WGS sequence"/>
</dbReference>
<dbReference type="SUPFAM" id="SSF55804">
    <property type="entry name" value="Phoshotransferase/anion transport protein"/>
    <property type="match status" value="1"/>
</dbReference>
<dbReference type="InterPro" id="IPR036390">
    <property type="entry name" value="WH_DNA-bd_sf"/>
</dbReference>
<sequence>MFLTDRQKQLLFLLLVSPKGVSIKKIEERLQISRRTVYREFSNLKETLATRNLQIINDKGKYFFSGNKQSLAQIKDAVRQAKEQTIMSVTQRENAIAAQLLINDQPCKIIELALELEVSEATIQNDLNAVAESLARYHLDLTRRKGIGIAITGAEIKKREVLVDILANEINEYDFFKFLHHKIDKPGIFLRILDSKLLLAVAQTLDQSIVKQIKLNTDQKLIELILFFTITLERIVQGHTLTLVKPAQDSLKYQGYVYRFFAVFEENRQITVTQNEINYLAAKVKECDYQQIPFQYKNNYELELSEKVKKFIALVSEKMKVNFQKNPAFVAHLTQHIFNLIQQRVTLLPDAKIDSLTGLSQRFATLYQVIQTYWRQVFPDEQLTTSEMQLILVYFAKEYTSSITRSDLSALVVCENGIGTSAILRERIKQEIPEIKEISLSRVSNLNNLDLKNYDLVLSTLKLKGFSRDYLLVSPLLLDDEIQQIRAYLKKYQQKYSVTKETDVLLTKRDQATKKLTQFSIDSLFFAELVNGVRVRRLEYNSEDLITVIQECLAHSDPTLIRKQITVAKKLLKRIRLAPVGLPNSNLALLHTSSDQVTRCAFMVFDLDNAISLKAMDHTDIQVTRILLMLSPAELSDNERAALSMVSSMIIMNDDNLKLFTTGSQNDIKDLIAIQFLSELKRHLLAK</sequence>
<keyword evidence="3" id="KW-0804">Transcription</keyword>
<dbReference type="Gene3D" id="3.40.50.2300">
    <property type="match status" value="1"/>
</dbReference>
<dbReference type="Pfam" id="PF08279">
    <property type="entry name" value="HTH_11"/>
    <property type="match status" value="1"/>
</dbReference>
<protein>
    <submittedName>
        <fullName evidence="7">HTH domain-containing protein</fullName>
    </submittedName>
</protein>
<name>A0A9E2KSN0_9LACO</name>
<dbReference type="InterPro" id="IPR007737">
    <property type="entry name" value="Mga_HTH"/>
</dbReference>
<dbReference type="Pfam" id="PF00359">
    <property type="entry name" value="PTS_EIIA_2"/>
    <property type="match status" value="1"/>
</dbReference>
<reference evidence="7" key="2">
    <citation type="submission" date="2021-04" db="EMBL/GenBank/DDBJ databases">
        <authorList>
            <person name="Gilroy R."/>
        </authorList>
    </citation>
    <scope>NUCLEOTIDE SEQUENCE</scope>
    <source>
        <strain evidence="7">F6-686</strain>
    </source>
</reference>
<dbReference type="GO" id="GO:0008982">
    <property type="term" value="F:protein-N(PI)-phosphohistidine-sugar phosphotransferase activity"/>
    <property type="evidence" value="ECO:0007669"/>
    <property type="project" value="InterPro"/>
</dbReference>
<dbReference type="InterPro" id="IPR036388">
    <property type="entry name" value="WH-like_DNA-bd_sf"/>
</dbReference>
<dbReference type="InterPro" id="IPR036095">
    <property type="entry name" value="PTS_EIIB-like_sf"/>
</dbReference>
<accession>A0A9E2KSN0</accession>
<dbReference type="InterPro" id="IPR013011">
    <property type="entry name" value="PTS_EIIB_2"/>
</dbReference>
<dbReference type="Pfam" id="PF05043">
    <property type="entry name" value="Mga"/>
    <property type="match status" value="1"/>
</dbReference>
<evidence type="ECO:0000259" key="5">
    <source>
        <dbReference type="PROSITE" id="PS51099"/>
    </source>
</evidence>
<feature type="domain" description="PTS EIIA type-2" evidence="4">
    <location>
        <begin position="523"/>
        <end position="675"/>
    </location>
</feature>
<evidence type="ECO:0000256" key="1">
    <source>
        <dbReference type="ARBA" id="ARBA00022679"/>
    </source>
</evidence>